<evidence type="ECO:0000256" key="2">
    <source>
        <dbReference type="ARBA" id="ARBA00022801"/>
    </source>
</evidence>
<name>A0A1V9ZSJ9_ACHHY</name>
<comment type="similarity">
    <text evidence="1 7">Belongs to the glycosyl hydrolase 5 (cellulase A) family.</text>
</comment>
<dbReference type="Proteomes" id="UP000243579">
    <property type="component" value="Unassembled WGS sequence"/>
</dbReference>
<evidence type="ECO:0000256" key="6">
    <source>
        <dbReference type="ARBA" id="ARBA00023326"/>
    </source>
</evidence>
<evidence type="ECO:0000256" key="5">
    <source>
        <dbReference type="ARBA" id="ARBA00023295"/>
    </source>
</evidence>
<evidence type="ECO:0000256" key="7">
    <source>
        <dbReference type="RuleBase" id="RU361153"/>
    </source>
</evidence>
<dbReference type="GO" id="GO:0030245">
    <property type="term" value="P:cellulose catabolic process"/>
    <property type="evidence" value="ECO:0007669"/>
    <property type="project" value="UniProtKB-KW"/>
</dbReference>
<feature type="compositionally biased region" description="Basic and acidic residues" evidence="8">
    <location>
        <begin position="33"/>
        <end position="42"/>
    </location>
</feature>
<keyword evidence="2 7" id="KW-0378">Hydrolase</keyword>
<dbReference type="EMBL" id="JNBR01000017">
    <property type="protein sequence ID" value="OQS01022.1"/>
    <property type="molecule type" value="Genomic_DNA"/>
</dbReference>
<accession>A0A1V9ZSJ9</accession>
<evidence type="ECO:0000313" key="11">
    <source>
        <dbReference type="EMBL" id="OQS01022.1"/>
    </source>
</evidence>
<evidence type="ECO:0000256" key="8">
    <source>
        <dbReference type="SAM" id="MobiDB-lite"/>
    </source>
</evidence>
<feature type="domain" description="Glycoside hydrolase family 5" evidence="10">
    <location>
        <begin position="180"/>
        <end position="509"/>
    </location>
</feature>
<gene>
    <name evidence="11" type="ORF">ACHHYP_01958</name>
</gene>
<keyword evidence="9" id="KW-1133">Transmembrane helix</keyword>
<dbReference type="PANTHER" id="PTHR35923">
    <property type="entry name" value="MAJOR EXTRACELLULAR ENDOGLUCANASE"/>
    <property type="match status" value="1"/>
</dbReference>
<dbReference type="AlphaFoldDB" id="A0A1V9ZSJ9"/>
<dbReference type="STRING" id="1202772.A0A1V9ZSJ9"/>
<keyword evidence="9" id="KW-0812">Transmembrane</keyword>
<evidence type="ECO:0000256" key="3">
    <source>
        <dbReference type="ARBA" id="ARBA00023001"/>
    </source>
</evidence>
<dbReference type="OrthoDB" id="442731at2759"/>
<organism evidence="11 12">
    <name type="scientific">Achlya hypogyna</name>
    <name type="common">Oomycete</name>
    <name type="synonym">Protoachlya hypogyna</name>
    <dbReference type="NCBI Taxonomy" id="1202772"/>
    <lineage>
        <taxon>Eukaryota</taxon>
        <taxon>Sar</taxon>
        <taxon>Stramenopiles</taxon>
        <taxon>Oomycota</taxon>
        <taxon>Saprolegniomycetes</taxon>
        <taxon>Saprolegniales</taxon>
        <taxon>Achlyaceae</taxon>
        <taxon>Achlya</taxon>
    </lineage>
</organism>
<keyword evidence="4" id="KW-0119">Carbohydrate metabolism</keyword>
<keyword evidence="12" id="KW-1185">Reference proteome</keyword>
<keyword evidence="6" id="KW-0624">Polysaccharide degradation</keyword>
<dbReference type="PANTHER" id="PTHR35923:SF2">
    <property type="entry name" value="ENDOGLUCANASE"/>
    <property type="match status" value="1"/>
</dbReference>
<evidence type="ECO:0000313" key="12">
    <source>
        <dbReference type="Proteomes" id="UP000243579"/>
    </source>
</evidence>
<evidence type="ECO:0000256" key="1">
    <source>
        <dbReference type="ARBA" id="ARBA00005641"/>
    </source>
</evidence>
<evidence type="ECO:0000256" key="9">
    <source>
        <dbReference type="SAM" id="Phobius"/>
    </source>
</evidence>
<dbReference type="Pfam" id="PF00150">
    <property type="entry name" value="Cellulase"/>
    <property type="match status" value="1"/>
</dbReference>
<feature type="region of interest" description="Disordered" evidence="8">
    <location>
        <begin position="1"/>
        <end position="42"/>
    </location>
</feature>
<feature type="compositionally biased region" description="Polar residues" evidence="8">
    <location>
        <begin position="16"/>
        <end position="32"/>
    </location>
</feature>
<reference evidence="11 12" key="1">
    <citation type="journal article" date="2014" name="Genome Biol. Evol.">
        <title>The secreted proteins of Achlya hypogyna and Thraustotheca clavata identify the ancestral oomycete secretome and reveal gene acquisitions by horizontal gene transfer.</title>
        <authorList>
            <person name="Misner I."/>
            <person name="Blouin N."/>
            <person name="Leonard G."/>
            <person name="Richards T.A."/>
            <person name="Lane C.E."/>
        </authorList>
    </citation>
    <scope>NUCLEOTIDE SEQUENCE [LARGE SCALE GENOMIC DNA]</scope>
    <source>
        <strain evidence="11 12">ATCC 48635</strain>
    </source>
</reference>
<dbReference type="InterPro" id="IPR001547">
    <property type="entry name" value="Glyco_hydro_5"/>
</dbReference>
<comment type="caution">
    <text evidence="11">The sequence shown here is derived from an EMBL/GenBank/DDBJ whole genome shotgun (WGS) entry which is preliminary data.</text>
</comment>
<dbReference type="Gene3D" id="3.20.20.80">
    <property type="entry name" value="Glycosidases"/>
    <property type="match status" value="1"/>
</dbReference>
<proteinExistence type="inferred from homology"/>
<dbReference type="SUPFAM" id="SSF51445">
    <property type="entry name" value="(Trans)glycosidases"/>
    <property type="match status" value="1"/>
</dbReference>
<keyword evidence="9" id="KW-0472">Membrane</keyword>
<keyword evidence="5 7" id="KW-0326">Glycosidase</keyword>
<feature type="transmembrane region" description="Helical" evidence="9">
    <location>
        <begin position="90"/>
        <end position="111"/>
    </location>
</feature>
<protein>
    <submittedName>
        <fullName evidence="11">Cell 5A endo-1,4-betaglucanase</fullName>
    </submittedName>
</protein>
<dbReference type="GO" id="GO:0004553">
    <property type="term" value="F:hydrolase activity, hydrolyzing O-glycosyl compounds"/>
    <property type="evidence" value="ECO:0007669"/>
    <property type="project" value="InterPro"/>
</dbReference>
<sequence length="561" mass="61381">MDNTHASGGAYEIFRSSETNGQRSSEYNTQHRASMEQWRESIRESKKLQSSMSMSGLDGRVSEFRVIVPAEKSDCHSETKRDYKGRIRTWPGILFLLCIVGGAVCGIFFGAREARAGARARTAAYASRVYKKHSGTLVNGIPGSDASDGQIGNPETYATSSCELPNYISKNGKIYSVSKNGTEVAIGLKGLNWFGMETGVGVPLGMWTNDRNGTTAYAIAQFIQENKFNAVRLPVCITTILKNTPPIQGLVNTNLNRAIDISTYMSTLKSIIQTLAYRNIGVLISLHTLTPMASGGTWYDDSLGITKADYLKAVSILTKNLCSASYWNIIGLDAKNEPHKSTWADFAAGAATIGTQMLSGCPSWLVFVEGVNGAHTVTANGSTIAYFDWWGGGLQDAGATPVKLDTPNKLVYAPHYYTPAVSPQAYFYGPGNTELDDATLKSRIKITAYDMFGYLNAKQREAMVLGEFGGLYTNDEHPLKTTKRCTDFLIEVLLEEKYAGGFMWSLNPESAYQYNPGWVAGTFTEGLVLDNWLTPNKVFLKGMAAMDKLPDLKPFPCFPAK</sequence>
<dbReference type="InterPro" id="IPR017853">
    <property type="entry name" value="GH"/>
</dbReference>
<keyword evidence="3" id="KW-0136">Cellulose degradation</keyword>
<evidence type="ECO:0000256" key="4">
    <source>
        <dbReference type="ARBA" id="ARBA00023277"/>
    </source>
</evidence>
<evidence type="ECO:0000259" key="10">
    <source>
        <dbReference type="Pfam" id="PF00150"/>
    </source>
</evidence>